<evidence type="ECO:0000259" key="5">
    <source>
        <dbReference type="PROSITE" id="PS50240"/>
    </source>
</evidence>
<dbReference type="PROSITE" id="PS00134">
    <property type="entry name" value="TRYPSIN_HIS"/>
    <property type="match status" value="1"/>
</dbReference>
<organism evidence="6">
    <name type="scientific">Sepia latimanus</name>
    <name type="common">Broadclub cuttlefish</name>
    <name type="synonym">Ascarosepion latimanus</name>
    <dbReference type="NCBI Taxonomy" id="3248881"/>
    <lineage>
        <taxon>Eukaryota</taxon>
        <taxon>Metazoa</taxon>
        <taxon>Spiralia</taxon>
        <taxon>Lophotrochozoa</taxon>
        <taxon>Mollusca</taxon>
        <taxon>Cephalopoda</taxon>
        <taxon>Coleoidea</taxon>
        <taxon>Decapodiformes</taxon>
        <taxon>Sepiida</taxon>
        <taxon>Sepiina</taxon>
        <taxon>Sepiidae</taxon>
        <taxon>Ascarosepion</taxon>
    </lineage>
</organism>
<sequence length="254" mass="27055">MLSAICCLLVLPLAWASFGVPNKQIVSGTNAKDCEFPHIAFVLIDTENGTFACGGSLIDSTHVVTAAHCVDSGVTSVDVFFGSLNKRNMPHRISVSSLTIHGDYDGDNDITVLNDVAVLTLSKAMKFSECIKPIELAKAGDRFVGNCHIAGWGKTGEKMSSSVELLRATVPVLTKKQCSKYAGGLQTQHICAGQLTENGKTTCQGDSGGPLMCYRASDSKLVLAGIVSYGWTCTEGLSVFARVSHFNAWITRNS</sequence>
<dbReference type="PROSITE" id="PS00135">
    <property type="entry name" value="TRYPSIN_SER"/>
    <property type="match status" value="1"/>
</dbReference>
<dbReference type="GO" id="GO:0006508">
    <property type="term" value="P:proteolysis"/>
    <property type="evidence" value="ECO:0007669"/>
    <property type="project" value="UniProtKB-KW"/>
</dbReference>
<dbReference type="SMART" id="SM00020">
    <property type="entry name" value="Tryp_SPc"/>
    <property type="match status" value="1"/>
</dbReference>
<dbReference type="PANTHER" id="PTHR24256">
    <property type="entry name" value="TRYPTASE-RELATED"/>
    <property type="match status" value="1"/>
</dbReference>
<dbReference type="EMBL" id="GAGQ01000004">
    <property type="protein sequence ID" value="JAA74620.1"/>
    <property type="molecule type" value="mRNA"/>
</dbReference>
<dbReference type="InterPro" id="IPR033116">
    <property type="entry name" value="TRYPSIN_SER"/>
</dbReference>
<dbReference type="InterPro" id="IPR001314">
    <property type="entry name" value="Peptidase_S1A"/>
</dbReference>
<dbReference type="AlphaFoldDB" id="R4G2N2"/>
<comment type="similarity">
    <text evidence="2">Belongs to the peptidase S1 family. CLIP subfamily.</text>
</comment>
<dbReference type="PRINTS" id="PR00722">
    <property type="entry name" value="CHYMOTRYPSIN"/>
</dbReference>
<feature type="chain" id="PRO_5004365252" evidence="4">
    <location>
        <begin position="17"/>
        <end position="254"/>
    </location>
</feature>
<dbReference type="CDD" id="cd00190">
    <property type="entry name" value="Tryp_SPc"/>
    <property type="match status" value="1"/>
</dbReference>
<dbReference type="FunFam" id="2.40.10.10:FF:000068">
    <property type="entry name" value="transmembrane protease serine 2"/>
    <property type="match status" value="1"/>
</dbReference>
<dbReference type="InterPro" id="IPR009003">
    <property type="entry name" value="Peptidase_S1_PA"/>
</dbReference>
<keyword evidence="3" id="KW-0378">Hydrolase</keyword>
<evidence type="ECO:0000313" key="6">
    <source>
        <dbReference type="EMBL" id="JAA74620.1"/>
    </source>
</evidence>
<accession>R4G2N2</accession>
<evidence type="ECO:0000256" key="2">
    <source>
        <dbReference type="ARBA" id="ARBA00024195"/>
    </source>
</evidence>
<evidence type="ECO:0000256" key="4">
    <source>
        <dbReference type="SAM" id="SignalP"/>
    </source>
</evidence>
<keyword evidence="1" id="KW-1015">Disulfide bond</keyword>
<dbReference type="InterPro" id="IPR018114">
    <property type="entry name" value="TRYPSIN_HIS"/>
</dbReference>
<keyword evidence="3" id="KW-0720">Serine protease</keyword>
<keyword evidence="4" id="KW-0732">Signal</keyword>
<dbReference type="FunFam" id="2.40.10.10:FF:000002">
    <property type="entry name" value="Transmembrane protease serine"/>
    <property type="match status" value="1"/>
</dbReference>
<dbReference type="SUPFAM" id="SSF50494">
    <property type="entry name" value="Trypsin-like serine proteases"/>
    <property type="match status" value="1"/>
</dbReference>
<reference evidence="6" key="1">
    <citation type="submission" date="2013-02" db="EMBL/GenBank/DDBJ databases">
        <title>Molecular phylogeny and evolution of the proteins encoded by coleoid (cuttlefish, octopus, squid) posterior venom glands.</title>
        <authorList>
            <person name="Fry B.G."/>
        </authorList>
    </citation>
    <scope>NUCLEOTIDE SEQUENCE</scope>
    <source>
        <tissue evidence="6">Posterior venom gland</tissue>
    </source>
</reference>
<evidence type="ECO:0000256" key="1">
    <source>
        <dbReference type="ARBA" id="ARBA00023157"/>
    </source>
</evidence>
<name>R4G2N2_SEPLA</name>
<proteinExistence type="evidence at transcript level"/>
<dbReference type="Pfam" id="PF00089">
    <property type="entry name" value="Trypsin"/>
    <property type="match status" value="1"/>
</dbReference>
<dbReference type="InterPro" id="IPR051487">
    <property type="entry name" value="Ser/Thr_Proteases_Immune/Dev"/>
</dbReference>
<dbReference type="Gene3D" id="2.40.10.10">
    <property type="entry name" value="Trypsin-like serine proteases"/>
    <property type="match status" value="1"/>
</dbReference>
<dbReference type="InterPro" id="IPR001254">
    <property type="entry name" value="Trypsin_dom"/>
</dbReference>
<keyword evidence="3" id="KW-0645">Protease</keyword>
<dbReference type="PROSITE" id="PS50240">
    <property type="entry name" value="TRYPSIN_DOM"/>
    <property type="match status" value="1"/>
</dbReference>
<feature type="domain" description="Peptidase S1" evidence="5">
    <location>
        <begin position="25"/>
        <end position="254"/>
    </location>
</feature>
<protein>
    <submittedName>
        <fullName evidence="6">SP1-Sep-3</fullName>
    </submittedName>
</protein>
<dbReference type="GO" id="GO:0004252">
    <property type="term" value="F:serine-type endopeptidase activity"/>
    <property type="evidence" value="ECO:0007669"/>
    <property type="project" value="InterPro"/>
</dbReference>
<evidence type="ECO:0000256" key="3">
    <source>
        <dbReference type="RuleBase" id="RU363034"/>
    </source>
</evidence>
<feature type="signal peptide" evidence="4">
    <location>
        <begin position="1"/>
        <end position="16"/>
    </location>
</feature>
<dbReference type="InterPro" id="IPR043504">
    <property type="entry name" value="Peptidase_S1_PA_chymotrypsin"/>
</dbReference>